<dbReference type="EMBL" id="JZCR01000006">
    <property type="protein sequence ID" value="KJW13390.1"/>
    <property type="molecule type" value="Genomic_DNA"/>
</dbReference>
<gene>
    <name evidence="8" type="ORF">VC81_02690</name>
</gene>
<dbReference type="Proteomes" id="UP000033491">
    <property type="component" value="Unassembled WGS sequence"/>
</dbReference>
<evidence type="ECO:0000313" key="8">
    <source>
        <dbReference type="EMBL" id="KJW13390.1"/>
    </source>
</evidence>
<comment type="subcellular location">
    <subcellularLocation>
        <location evidence="1">Cell membrane</location>
        <topology evidence="1">Multi-pass membrane protein</topology>
    </subcellularLocation>
</comment>
<proteinExistence type="predicted"/>
<dbReference type="InterPro" id="IPR027379">
    <property type="entry name" value="CLS_N"/>
</dbReference>
<accession>A0A0F3RU21</accession>
<organism evidence="8 9">
    <name type="scientific">Levilactobacillus spicheri</name>
    <dbReference type="NCBI Taxonomy" id="216463"/>
    <lineage>
        <taxon>Bacteria</taxon>
        <taxon>Bacillati</taxon>
        <taxon>Bacillota</taxon>
        <taxon>Bacilli</taxon>
        <taxon>Lactobacillales</taxon>
        <taxon>Lactobacillaceae</taxon>
        <taxon>Levilactobacillus</taxon>
    </lineage>
</organism>
<sequence>MFKSSTPQRPLSRRARQRLLPVAALEVTASIIVLNDLRRASSVRHGNKLLWTLLAFVQPIGPWLYFWFGQSRE</sequence>
<dbReference type="AlphaFoldDB" id="A0A0F3RU21"/>
<comment type="caution">
    <text evidence="8">The sequence shown here is derived from an EMBL/GenBank/DDBJ whole genome shotgun (WGS) entry which is preliminary data.</text>
</comment>
<dbReference type="RefSeq" id="WP_045806617.1">
    <property type="nucleotide sequence ID" value="NZ_JZCR01000006.1"/>
</dbReference>
<evidence type="ECO:0000256" key="5">
    <source>
        <dbReference type="ARBA" id="ARBA00023136"/>
    </source>
</evidence>
<keyword evidence="3 6" id="KW-0812">Transmembrane</keyword>
<feature type="transmembrane region" description="Helical" evidence="6">
    <location>
        <begin position="49"/>
        <end position="68"/>
    </location>
</feature>
<evidence type="ECO:0000256" key="1">
    <source>
        <dbReference type="ARBA" id="ARBA00004651"/>
    </source>
</evidence>
<evidence type="ECO:0000256" key="3">
    <source>
        <dbReference type="ARBA" id="ARBA00022692"/>
    </source>
</evidence>
<keyword evidence="4 6" id="KW-1133">Transmembrane helix</keyword>
<evidence type="ECO:0000313" key="9">
    <source>
        <dbReference type="Proteomes" id="UP000033491"/>
    </source>
</evidence>
<reference evidence="8 9" key="1">
    <citation type="submission" date="2015-03" db="EMBL/GenBank/DDBJ databases">
        <authorList>
            <person name="Zheng J."/>
            <person name="Ganezle M."/>
        </authorList>
    </citation>
    <scope>NUCLEOTIDE SEQUENCE [LARGE SCALE GENOMIC DNA]</scope>
    <source>
        <strain evidence="8 9">LP38</strain>
    </source>
</reference>
<feature type="domain" description="Cardiolipin synthase N-terminal" evidence="7">
    <location>
        <begin position="29"/>
        <end position="70"/>
    </location>
</feature>
<evidence type="ECO:0000256" key="6">
    <source>
        <dbReference type="SAM" id="Phobius"/>
    </source>
</evidence>
<dbReference type="OrthoDB" id="3243324at2"/>
<keyword evidence="5 6" id="KW-0472">Membrane</keyword>
<keyword evidence="2" id="KW-1003">Cell membrane</keyword>
<protein>
    <recommendedName>
        <fullName evidence="7">Cardiolipin synthase N-terminal domain-containing protein</fullName>
    </recommendedName>
</protein>
<dbReference type="Pfam" id="PF13396">
    <property type="entry name" value="PLDc_N"/>
    <property type="match status" value="1"/>
</dbReference>
<dbReference type="PATRIC" id="fig|216463.3.peg.2355"/>
<evidence type="ECO:0000259" key="7">
    <source>
        <dbReference type="Pfam" id="PF13396"/>
    </source>
</evidence>
<evidence type="ECO:0000256" key="2">
    <source>
        <dbReference type="ARBA" id="ARBA00022475"/>
    </source>
</evidence>
<name>A0A0F3RU21_9LACO</name>
<evidence type="ECO:0000256" key="4">
    <source>
        <dbReference type="ARBA" id="ARBA00022989"/>
    </source>
</evidence>
<dbReference type="GO" id="GO:0005886">
    <property type="term" value="C:plasma membrane"/>
    <property type="evidence" value="ECO:0007669"/>
    <property type="project" value="UniProtKB-SubCell"/>
</dbReference>